<gene>
    <name evidence="2" type="ORF">Tci_313860</name>
</gene>
<dbReference type="AlphaFoldDB" id="A0A699H6S4"/>
<accession>A0A699H6S4</accession>
<organism evidence="2">
    <name type="scientific">Tanacetum cinerariifolium</name>
    <name type="common">Dalmatian daisy</name>
    <name type="synonym">Chrysanthemum cinerariifolium</name>
    <dbReference type="NCBI Taxonomy" id="118510"/>
    <lineage>
        <taxon>Eukaryota</taxon>
        <taxon>Viridiplantae</taxon>
        <taxon>Streptophyta</taxon>
        <taxon>Embryophyta</taxon>
        <taxon>Tracheophyta</taxon>
        <taxon>Spermatophyta</taxon>
        <taxon>Magnoliopsida</taxon>
        <taxon>eudicotyledons</taxon>
        <taxon>Gunneridae</taxon>
        <taxon>Pentapetalae</taxon>
        <taxon>asterids</taxon>
        <taxon>campanulids</taxon>
        <taxon>Asterales</taxon>
        <taxon>Asteraceae</taxon>
        <taxon>Asteroideae</taxon>
        <taxon>Anthemideae</taxon>
        <taxon>Anthemidinae</taxon>
        <taxon>Tanacetum</taxon>
    </lineage>
</organism>
<feature type="region of interest" description="Disordered" evidence="1">
    <location>
        <begin position="242"/>
        <end position="282"/>
    </location>
</feature>
<dbReference type="EMBL" id="BKCJ010107198">
    <property type="protein sequence ID" value="GEX41885.1"/>
    <property type="molecule type" value="Genomic_DNA"/>
</dbReference>
<reference evidence="2" key="1">
    <citation type="journal article" date="2019" name="Sci. Rep.">
        <title>Draft genome of Tanacetum cinerariifolium, the natural source of mosquito coil.</title>
        <authorList>
            <person name="Yamashiro T."/>
            <person name="Shiraishi A."/>
            <person name="Satake H."/>
            <person name="Nakayama K."/>
        </authorList>
    </citation>
    <scope>NUCLEOTIDE SEQUENCE</scope>
</reference>
<evidence type="ECO:0000313" key="2">
    <source>
        <dbReference type="EMBL" id="GEX41885.1"/>
    </source>
</evidence>
<sequence length="637" mass="71897">MVTYLSKSDASEGFNQIIDFLNGSSIKYALTVNPNIYVSCIKQFWTTVAVKQVNDVTRLQALIDKKKVVITEATIRDALHLDDAEGVDCLPNEEIFVKLARMGYEMPSTKLTFYKAFFSIQWKFLIHTILQCMSAKRTSWNEFSSSMASAVICLSSGRKFNFSKYIFDSLVRNVDSTTKFYMYPCFLQLIIRKQVGNISTHTTKYTSPALTQKVFANMRRVGKGFFEVETPLFAGMLVEHESDAEGDTDEHVEEVNTGDAAEEDDSAAHGEVQPPSPQPQPQQAIDFLMSLLQEAIDACAALTRRVKHLEYDKRVETSDDTVMDDESNQGRMIAEMDQDDAVVLKDDKEKNKEVVDAVKDDEEEDETKPAKVQEVVDVVTTAKLITKVVTTASETVTALSAIITTAEAQVPAATTATLTAAPARVASAPSRRRKGVIIRDPEEESATSTIIPAKTKSKDKVKGILVEEPKPLNKKQQIEQDEQYARELHAELNKDIDWDEAIDHVKRKAKEDPTKETKRRKMNEVKDLKRHLQIVPNKDDDVYTEATPLARMVPVVDYEIIEINNKLYYKIIRADGTHQLYISFLTLLRNFDKEDLEALWSLVKERFSTSKPNNFSDDFLLTTLGAMFEKPDAHAQI</sequence>
<protein>
    <recommendedName>
        <fullName evidence="3">Xylulose kinase-1</fullName>
    </recommendedName>
</protein>
<name>A0A699H6S4_TANCI</name>
<evidence type="ECO:0000256" key="1">
    <source>
        <dbReference type="SAM" id="MobiDB-lite"/>
    </source>
</evidence>
<comment type="caution">
    <text evidence="2">The sequence shown here is derived from an EMBL/GenBank/DDBJ whole genome shotgun (WGS) entry which is preliminary data.</text>
</comment>
<evidence type="ECO:0008006" key="3">
    <source>
        <dbReference type="Google" id="ProtNLM"/>
    </source>
</evidence>
<proteinExistence type="predicted"/>